<accession>A0A9D4TTI3</accession>
<evidence type="ECO:0000256" key="1">
    <source>
        <dbReference type="SAM" id="Coils"/>
    </source>
</evidence>
<gene>
    <name evidence="3" type="ORF">D9Q98_003657</name>
</gene>
<feature type="region of interest" description="Disordered" evidence="2">
    <location>
        <begin position="1095"/>
        <end position="1155"/>
    </location>
</feature>
<feature type="coiled-coil region" evidence="1">
    <location>
        <begin position="1010"/>
        <end position="1071"/>
    </location>
</feature>
<reference evidence="3" key="2">
    <citation type="submission" date="2020-11" db="EMBL/GenBank/DDBJ databases">
        <authorList>
            <person name="Cecchin M."/>
            <person name="Marcolungo L."/>
            <person name="Rossato M."/>
            <person name="Girolomoni L."/>
            <person name="Cosentino E."/>
            <person name="Cuine S."/>
            <person name="Li-Beisson Y."/>
            <person name="Delledonne M."/>
            <person name="Ballottari M."/>
        </authorList>
    </citation>
    <scope>NUCLEOTIDE SEQUENCE</scope>
    <source>
        <strain evidence="3">211/11P</strain>
        <tissue evidence="3">Whole cell</tissue>
    </source>
</reference>
<protein>
    <submittedName>
        <fullName evidence="3">Uncharacterized protein</fullName>
    </submittedName>
</protein>
<feature type="region of interest" description="Disordered" evidence="2">
    <location>
        <begin position="484"/>
        <end position="526"/>
    </location>
</feature>
<feature type="compositionally biased region" description="Polar residues" evidence="2">
    <location>
        <begin position="1136"/>
        <end position="1152"/>
    </location>
</feature>
<feature type="region of interest" description="Disordered" evidence="2">
    <location>
        <begin position="443"/>
        <end position="464"/>
    </location>
</feature>
<feature type="compositionally biased region" description="Low complexity" evidence="2">
    <location>
        <begin position="934"/>
        <end position="947"/>
    </location>
</feature>
<feature type="compositionally biased region" description="Low complexity" evidence="2">
    <location>
        <begin position="487"/>
        <end position="499"/>
    </location>
</feature>
<proteinExistence type="predicted"/>
<organism evidence="3 4">
    <name type="scientific">Chlorella vulgaris</name>
    <name type="common">Green alga</name>
    <dbReference type="NCBI Taxonomy" id="3077"/>
    <lineage>
        <taxon>Eukaryota</taxon>
        <taxon>Viridiplantae</taxon>
        <taxon>Chlorophyta</taxon>
        <taxon>core chlorophytes</taxon>
        <taxon>Trebouxiophyceae</taxon>
        <taxon>Chlorellales</taxon>
        <taxon>Chlorellaceae</taxon>
        <taxon>Chlorella clade</taxon>
        <taxon>Chlorella</taxon>
    </lineage>
</organism>
<feature type="compositionally biased region" description="Polar residues" evidence="2">
    <location>
        <begin position="646"/>
        <end position="659"/>
    </location>
</feature>
<comment type="caution">
    <text evidence="3">The sequence shown here is derived from an EMBL/GenBank/DDBJ whole genome shotgun (WGS) entry which is preliminary data.</text>
</comment>
<feature type="coiled-coil region" evidence="1">
    <location>
        <begin position="31"/>
        <end position="65"/>
    </location>
</feature>
<reference evidence="3" key="1">
    <citation type="journal article" date="2019" name="Plant J.">
        <title>Chlorella vulgaris genome assembly and annotation reveals the molecular basis for metabolic acclimation to high light conditions.</title>
        <authorList>
            <person name="Cecchin M."/>
            <person name="Marcolungo L."/>
            <person name="Rossato M."/>
            <person name="Girolomoni L."/>
            <person name="Cosentino E."/>
            <person name="Cuine S."/>
            <person name="Li-Beisson Y."/>
            <person name="Delledonne M."/>
            <person name="Ballottari M."/>
        </authorList>
    </citation>
    <scope>NUCLEOTIDE SEQUENCE</scope>
    <source>
        <strain evidence="3">211/11P</strain>
    </source>
</reference>
<evidence type="ECO:0000313" key="4">
    <source>
        <dbReference type="Proteomes" id="UP001055712"/>
    </source>
</evidence>
<feature type="compositionally biased region" description="Low complexity" evidence="2">
    <location>
        <begin position="443"/>
        <end position="455"/>
    </location>
</feature>
<keyword evidence="1" id="KW-0175">Coiled coil</keyword>
<feature type="coiled-coil region" evidence="1">
    <location>
        <begin position="194"/>
        <end position="228"/>
    </location>
</feature>
<feature type="compositionally biased region" description="Gly residues" evidence="2">
    <location>
        <begin position="723"/>
        <end position="732"/>
    </location>
</feature>
<sequence length="1183" mass="123443">MLSRALSWRSSAIVQPPRLYSDSEEHCHGFRSHAELLNEQLSEELVAARREAEQLREQLKAAQQDAKAPVLDRPPSSVLTDFHLDDAAPAHTAAVQPADAPECLRYADAAVQSASERQAAAEAEAQRWQQQACELQAQVHDTRHQQTNHAGQPVLAFACTATATQPADHKQCPDGLPQQLETPRDAPAAAPAQAAVLQEQLASARNQLQELEAQLQALEAQQRGHATAAARQRRQAAAAAAKTAVAAQCSAAEVHALRLELRRQQQDTQLAHQQWHQERQRAVALEEALLGLTQGCCELSTPAEPPAGDTGHLPAAAALLAAQHAVAVPPELALAQDVARLEANLESASCREAALLGGELTSAQAQQAQQAQQARQAGAKQECVRGQLPQVAEVAEGLTEEDSARLEAARVHWHTAATEVQQLPQQGGAFLLAVGVPAGAPAGPPEAVAASADAAQQVSTGTTDELAEKRVKEGLAAPVQQVAALSQGPPAEPEAAPLEPQREAEQAAAAGGKESVKLDDAQQAPPAVQTALLPQSDSVSTAEASVPPHFVELPQAPAAQQVVVAAVASKAARAAQLLLDESSPSPPSPPSPRELLQGQRVTLQGGPVAGARAEAAAAALEQQPTAIEWDGQNHAPATTLEHSRQQGKASEDLQQQGGQLTEPCVSSGGMSPQGGGREPAKQVAEEIASASSPASAGNTRRVEAERSTRRSSRSSNGSKASGSGSGSEGDGGQAAALRRRVRELEGQVQALLRRLAELEAGRQVGCNAIGSDSGLQCRSSQLCLPRAAVEAVQSLEAKLQEEQLSRRQMLQAYADSQGQVKKLTVQLNAAHSARQAQQAALAAEQARTAAAVTEVARLAEQVQLQHAAAEATEEALAGLLARQLVQGAVQAVLRHQQQGAAGPEATGTPQPKSSGGRPAEVQAAASLGDVISTPSQASQDATAAASPGDEPATPAQALQPRQQQEAGRAGQGSRRWGLGAQEEEEVELEVPGQHATARHLGPDFEMQLELQRLNGQNVELRQQVADLEAALAEAAAVTAGHANREQRVQYLQRVRSELEAVRRRCNDALRERFELEECIRYLAVRARLPGAVTVRQPAGSPGVRSPASHLRPRSLAGHVPGTFAAASQGLPPISPSPTAGTAGSTVGSPNTQAAERTAGAVEAAILSRVAGVMGASAQGTILQ</sequence>
<feature type="compositionally biased region" description="Low complexity" evidence="2">
    <location>
        <begin position="961"/>
        <end position="975"/>
    </location>
</feature>
<feature type="region of interest" description="Disordered" evidence="2">
    <location>
        <begin position="166"/>
        <end position="191"/>
    </location>
</feature>
<dbReference type="AlphaFoldDB" id="A0A9D4TTI3"/>
<feature type="region of interest" description="Disordered" evidence="2">
    <location>
        <begin position="896"/>
        <end position="921"/>
    </location>
</feature>
<dbReference type="OrthoDB" id="568496at2759"/>
<keyword evidence="4" id="KW-1185">Reference proteome</keyword>
<dbReference type="Proteomes" id="UP001055712">
    <property type="component" value="Unassembled WGS sequence"/>
</dbReference>
<name>A0A9D4TTI3_CHLVU</name>
<feature type="compositionally biased region" description="Low complexity" evidence="2">
    <location>
        <begin position="713"/>
        <end position="722"/>
    </location>
</feature>
<evidence type="ECO:0000256" key="2">
    <source>
        <dbReference type="SAM" id="MobiDB-lite"/>
    </source>
</evidence>
<dbReference type="EMBL" id="SIDB01000004">
    <property type="protein sequence ID" value="KAI3433854.1"/>
    <property type="molecule type" value="Genomic_DNA"/>
</dbReference>
<evidence type="ECO:0000313" key="3">
    <source>
        <dbReference type="EMBL" id="KAI3433854.1"/>
    </source>
</evidence>
<feature type="region of interest" description="Disordered" evidence="2">
    <location>
        <begin position="638"/>
        <end position="737"/>
    </location>
</feature>
<feature type="region of interest" description="Disordered" evidence="2">
    <location>
        <begin position="934"/>
        <end position="976"/>
    </location>
</feature>